<comment type="caution">
    <text evidence="1">The sequence shown here is derived from an EMBL/GenBank/DDBJ whole genome shotgun (WGS) entry which is preliminary data.</text>
</comment>
<evidence type="ECO:0000313" key="2">
    <source>
        <dbReference type="Proteomes" id="UP001177260"/>
    </source>
</evidence>
<name>A0ACC3AXL3_9EURO</name>
<sequence>MKLQYIVPALSLATFAAASDYKASCNVLDLSNNQYLNAKCGGPNGELRTILDLNKCIGVNPDGTMLPLADGKYAKRCQLCGLSDSSVMTCNCLDGDEKTQVVSIDLNDLVSNVNGFLHCDVGGEDGECIKQWRGDTECP</sequence>
<accession>A0ACC3AXL3</accession>
<evidence type="ECO:0000313" key="1">
    <source>
        <dbReference type="EMBL" id="KAK1142537.1"/>
    </source>
</evidence>
<dbReference type="EMBL" id="JAOPJF010000049">
    <property type="protein sequence ID" value="KAK1142537.1"/>
    <property type="molecule type" value="Genomic_DNA"/>
</dbReference>
<keyword evidence="2" id="KW-1185">Reference proteome</keyword>
<reference evidence="1 2" key="1">
    <citation type="journal article" date="2023" name="ACS Omega">
        <title>Identification of the Neoaspergillic Acid Biosynthesis Gene Cluster by Establishing an In Vitro CRISPR-Ribonucleoprotein Genetic System in Aspergillus melleus.</title>
        <authorList>
            <person name="Yuan B."/>
            <person name="Grau M.F."/>
            <person name="Murata R.M."/>
            <person name="Torok T."/>
            <person name="Venkateswaran K."/>
            <person name="Stajich J.E."/>
            <person name="Wang C.C.C."/>
        </authorList>
    </citation>
    <scope>NUCLEOTIDE SEQUENCE [LARGE SCALE GENOMIC DNA]</scope>
    <source>
        <strain evidence="1 2">IMV 1140</strain>
    </source>
</reference>
<proteinExistence type="predicted"/>
<protein>
    <submittedName>
        <fullName evidence="1">Uncharacterized protein</fullName>
    </submittedName>
</protein>
<dbReference type="Proteomes" id="UP001177260">
    <property type="component" value="Unassembled WGS sequence"/>
</dbReference>
<gene>
    <name evidence="1" type="ORF">N8T08_007511</name>
</gene>
<organism evidence="1 2">
    <name type="scientific">Aspergillus melleus</name>
    <dbReference type="NCBI Taxonomy" id="138277"/>
    <lineage>
        <taxon>Eukaryota</taxon>
        <taxon>Fungi</taxon>
        <taxon>Dikarya</taxon>
        <taxon>Ascomycota</taxon>
        <taxon>Pezizomycotina</taxon>
        <taxon>Eurotiomycetes</taxon>
        <taxon>Eurotiomycetidae</taxon>
        <taxon>Eurotiales</taxon>
        <taxon>Aspergillaceae</taxon>
        <taxon>Aspergillus</taxon>
        <taxon>Aspergillus subgen. Circumdati</taxon>
    </lineage>
</organism>